<comment type="catalytic activity">
    <reaction evidence="8">
        <text>apo-[ACP] + CoA = holo-[ACP] + adenosine 3',5'-bisphosphate + H(+)</text>
        <dbReference type="Rhea" id="RHEA:12068"/>
        <dbReference type="Rhea" id="RHEA-COMP:9685"/>
        <dbReference type="Rhea" id="RHEA-COMP:9690"/>
        <dbReference type="ChEBI" id="CHEBI:15378"/>
        <dbReference type="ChEBI" id="CHEBI:29999"/>
        <dbReference type="ChEBI" id="CHEBI:57287"/>
        <dbReference type="ChEBI" id="CHEBI:58343"/>
        <dbReference type="ChEBI" id="CHEBI:64479"/>
        <dbReference type="EC" id="2.7.8.7"/>
    </reaction>
</comment>
<gene>
    <name evidence="8" type="primary">acpS</name>
    <name evidence="10" type="ORF">D7U36_10180</name>
    <name evidence="11" type="ORF">PROPAUS_1245</name>
</gene>
<dbReference type="OrthoDB" id="517356at2"/>
<feature type="binding site" evidence="8">
    <location>
        <position position="55"/>
    </location>
    <ligand>
        <name>Mg(2+)</name>
        <dbReference type="ChEBI" id="CHEBI:18420"/>
    </ligand>
</feature>
<dbReference type="GO" id="GO:0006633">
    <property type="term" value="P:fatty acid biosynthetic process"/>
    <property type="evidence" value="ECO:0007669"/>
    <property type="project" value="UniProtKB-UniRule"/>
</dbReference>
<dbReference type="RefSeq" id="WP_119161681.1">
    <property type="nucleotide sequence ID" value="NZ_LR134442.1"/>
</dbReference>
<evidence type="ECO:0000256" key="2">
    <source>
        <dbReference type="ARBA" id="ARBA00022679"/>
    </source>
</evidence>
<dbReference type="Proteomes" id="UP000263928">
    <property type="component" value="Unassembled WGS sequence"/>
</dbReference>
<proteinExistence type="inferred from homology"/>
<dbReference type="EMBL" id="RCIW01000016">
    <property type="protein sequence ID" value="RLP07926.1"/>
    <property type="molecule type" value="Genomic_DNA"/>
</dbReference>
<evidence type="ECO:0000313" key="11">
    <source>
        <dbReference type="EMBL" id="SYZ33326.1"/>
    </source>
</evidence>
<comment type="function">
    <text evidence="8">Transfers the 4'-phosphopantetheine moiety from coenzyme A to a Ser of acyl-carrier-protein.</text>
</comment>
<keyword evidence="7 8" id="KW-0275">Fatty acid biosynthesis</keyword>
<dbReference type="GO" id="GO:0000287">
    <property type="term" value="F:magnesium ion binding"/>
    <property type="evidence" value="ECO:0007669"/>
    <property type="project" value="UniProtKB-UniRule"/>
</dbReference>
<dbReference type="Pfam" id="PF01648">
    <property type="entry name" value="ACPS"/>
    <property type="match status" value="1"/>
</dbReference>
<protein>
    <recommendedName>
        <fullName evidence="8">Holo-[acyl-carrier-protein] synthase</fullName>
        <shortName evidence="8">Holo-ACP synthase</shortName>
        <ecNumber evidence="8">2.7.8.7</ecNumber>
    </recommendedName>
    <alternativeName>
        <fullName evidence="8">4'-phosphopantetheinyl transferase AcpS</fullName>
    </alternativeName>
</protein>
<keyword evidence="6 8" id="KW-0443">Lipid metabolism</keyword>
<evidence type="ECO:0000256" key="6">
    <source>
        <dbReference type="ARBA" id="ARBA00023098"/>
    </source>
</evidence>
<dbReference type="EC" id="2.7.8.7" evidence="8"/>
<accession>A0A383S7V0</accession>
<reference evidence="11" key="2">
    <citation type="submission" date="2018-08" db="EMBL/GenBank/DDBJ databases">
        <authorList>
            <person name="Ferrada E.E."/>
            <person name="Latorre B.A."/>
        </authorList>
    </citation>
    <scope>NUCLEOTIDE SEQUENCE [LARGE SCALE GENOMIC DNA]</scope>
    <source>
        <strain evidence="11">Propionibacterium_australiense1</strain>
    </source>
</reference>
<evidence type="ECO:0000256" key="7">
    <source>
        <dbReference type="ARBA" id="ARBA00023160"/>
    </source>
</evidence>
<keyword evidence="3 8" id="KW-0479">Metal-binding</keyword>
<dbReference type="NCBIfam" id="NF000832">
    <property type="entry name" value="PRK00070.3-2"/>
    <property type="match status" value="1"/>
</dbReference>
<dbReference type="EMBL" id="UNQJ01000007">
    <property type="protein sequence ID" value="SYZ33326.1"/>
    <property type="molecule type" value="Genomic_DNA"/>
</dbReference>
<dbReference type="NCBIfam" id="TIGR00516">
    <property type="entry name" value="acpS"/>
    <property type="match status" value="1"/>
</dbReference>
<dbReference type="InterPro" id="IPR002582">
    <property type="entry name" value="ACPS"/>
</dbReference>
<dbReference type="InterPro" id="IPR037143">
    <property type="entry name" value="4-PPantetheinyl_Trfase_dom_sf"/>
</dbReference>
<comment type="subcellular location">
    <subcellularLocation>
        <location evidence="8">Cytoplasm</location>
    </subcellularLocation>
</comment>
<reference evidence="10 13" key="3">
    <citation type="submission" date="2018-10" db="EMBL/GenBank/DDBJ databases">
        <title>Propionibacterium australiense Genome Sequencing and Assembly.</title>
        <authorList>
            <person name="Bernier A.-M."/>
            <person name="Bernard K."/>
        </authorList>
    </citation>
    <scope>NUCLEOTIDE SEQUENCE [LARGE SCALE GENOMIC DNA]</scope>
    <source>
        <strain evidence="10 13">NML98A078</strain>
    </source>
</reference>
<keyword evidence="1 8" id="KW-0444">Lipid biosynthesis</keyword>
<keyword evidence="12" id="KW-1185">Reference proteome</keyword>
<comment type="similarity">
    <text evidence="8">Belongs to the P-Pant transferase superfamily. AcpS family.</text>
</comment>
<feature type="domain" description="4'-phosphopantetheinyl transferase" evidence="9">
    <location>
        <begin position="4"/>
        <end position="96"/>
    </location>
</feature>
<evidence type="ECO:0000259" key="9">
    <source>
        <dbReference type="Pfam" id="PF01648"/>
    </source>
</evidence>
<feature type="binding site" evidence="8">
    <location>
        <position position="8"/>
    </location>
    <ligand>
        <name>Mg(2+)</name>
        <dbReference type="ChEBI" id="CHEBI:18420"/>
    </ligand>
</feature>
<dbReference type="HAMAP" id="MF_00101">
    <property type="entry name" value="AcpS"/>
    <property type="match status" value="1"/>
</dbReference>
<evidence type="ECO:0000256" key="1">
    <source>
        <dbReference type="ARBA" id="ARBA00022516"/>
    </source>
</evidence>
<organism evidence="11 12">
    <name type="scientific">Propionibacterium australiense</name>
    <dbReference type="NCBI Taxonomy" id="119981"/>
    <lineage>
        <taxon>Bacteria</taxon>
        <taxon>Bacillati</taxon>
        <taxon>Actinomycetota</taxon>
        <taxon>Actinomycetes</taxon>
        <taxon>Propionibacteriales</taxon>
        <taxon>Propionibacteriaceae</taxon>
        <taxon>Propionibacterium</taxon>
    </lineage>
</organism>
<evidence type="ECO:0000313" key="12">
    <source>
        <dbReference type="Proteomes" id="UP000263928"/>
    </source>
</evidence>
<dbReference type="InterPro" id="IPR008278">
    <property type="entry name" value="4-PPantetheinyl_Trfase_dom"/>
</dbReference>
<evidence type="ECO:0000256" key="5">
    <source>
        <dbReference type="ARBA" id="ARBA00022842"/>
    </source>
</evidence>
<name>A0A383S7V0_9ACTN</name>
<sequence>MIIGVGIDVCSVERFSAMLKRRPGVLERLLNPDERLAHGLPRSPESLAARFAAKEALAKALGAPGNLSWLDAEVVVGEDRRPVLEVRGTVKARADELGATVFHLSLSHDGPVATALVIAEAR</sequence>
<keyword evidence="8" id="KW-0963">Cytoplasm</keyword>
<evidence type="ECO:0000313" key="13">
    <source>
        <dbReference type="Proteomes" id="UP000279336"/>
    </source>
</evidence>
<keyword evidence="2 8" id="KW-0808">Transferase</keyword>
<dbReference type="GO" id="GO:0008897">
    <property type="term" value="F:holo-[acyl-carrier-protein] synthase activity"/>
    <property type="evidence" value="ECO:0007669"/>
    <property type="project" value="UniProtKB-UniRule"/>
</dbReference>
<evidence type="ECO:0000256" key="3">
    <source>
        <dbReference type="ARBA" id="ARBA00022723"/>
    </source>
</evidence>
<reference evidence="12" key="1">
    <citation type="submission" date="2018-08" db="EMBL/GenBank/DDBJ databases">
        <authorList>
            <person name="Hornung B."/>
        </authorList>
    </citation>
    <scope>NUCLEOTIDE SEQUENCE [LARGE SCALE GENOMIC DNA]</scope>
</reference>
<keyword evidence="5 8" id="KW-0460">Magnesium</keyword>
<comment type="cofactor">
    <cofactor evidence="8">
        <name>Mg(2+)</name>
        <dbReference type="ChEBI" id="CHEBI:18420"/>
    </cofactor>
</comment>
<dbReference type="SUPFAM" id="SSF56214">
    <property type="entry name" value="4'-phosphopantetheinyl transferase"/>
    <property type="match status" value="1"/>
</dbReference>
<evidence type="ECO:0000313" key="10">
    <source>
        <dbReference type="EMBL" id="RLP07926.1"/>
    </source>
</evidence>
<dbReference type="InterPro" id="IPR004568">
    <property type="entry name" value="Ppantetheine-prot_Trfase_dom"/>
</dbReference>
<dbReference type="GO" id="GO:0005737">
    <property type="term" value="C:cytoplasm"/>
    <property type="evidence" value="ECO:0007669"/>
    <property type="project" value="UniProtKB-SubCell"/>
</dbReference>
<keyword evidence="4 8" id="KW-0276">Fatty acid metabolism</keyword>
<dbReference type="Gene3D" id="3.90.470.20">
    <property type="entry name" value="4'-phosphopantetheinyl transferase domain"/>
    <property type="match status" value="1"/>
</dbReference>
<dbReference type="Proteomes" id="UP000279336">
    <property type="component" value="Unassembled WGS sequence"/>
</dbReference>
<evidence type="ECO:0000256" key="8">
    <source>
        <dbReference type="HAMAP-Rule" id="MF_00101"/>
    </source>
</evidence>
<dbReference type="AlphaFoldDB" id="A0A383S7V0"/>
<dbReference type="NCBIfam" id="TIGR00556">
    <property type="entry name" value="pantethn_trn"/>
    <property type="match status" value="1"/>
</dbReference>
<evidence type="ECO:0000256" key="4">
    <source>
        <dbReference type="ARBA" id="ARBA00022832"/>
    </source>
</evidence>